<dbReference type="Proteomes" id="UP000192276">
    <property type="component" value="Unassembled WGS sequence"/>
</dbReference>
<dbReference type="PROSITE" id="PS50885">
    <property type="entry name" value="HAMP"/>
    <property type="match status" value="1"/>
</dbReference>
<reference evidence="18" key="1">
    <citation type="submission" date="2016-04" db="EMBL/GenBank/DDBJ databases">
        <authorList>
            <person name="Chen L."/>
            <person name="Zhuang W."/>
            <person name="Wang G."/>
        </authorList>
    </citation>
    <scope>NUCLEOTIDE SEQUENCE [LARGE SCALE GENOMIC DNA]</scope>
    <source>
        <strain evidence="18">208</strain>
    </source>
</reference>
<evidence type="ECO:0000256" key="14">
    <source>
        <dbReference type="SAM" id="Phobius"/>
    </source>
</evidence>
<dbReference type="Gene3D" id="1.10.287.130">
    <property type="match status" value="1"/>
</dbReference>
<dbReference type="InterPro" id="IPR036890">
    <property type="entry name" value="HATPase_C_sf"/>
</dbReference>
<name>A0A1V9FV46_9BACT</name>
<dbReference type="InterPro" id="IPR003661">
    <property type="entry name" value="HisK_dim/P_dom"/>
</dbReference>
<sequence>MKSLRVRFAIGFSILFTVFFAIALLIVYFSSADFRREEFYNRLKDRSLTTFKLLIEVEQIDLDLLKVIDRNTLNTLYNEKIMIFEGERAIYTSIDDKEIDYDRSLLARVKEEKEIFTTKGSDELIAIYIRQDNKDYTILAEAFDKYGRRKMTFLKWVMIIVYFSGLIVGWAATYFFVKRVINPLESLKNNLQNINSANLDIRLKQEGQGEEVNSLAARFNQMLERLQQSFSIQKDFVHYASHELRTPLTAMIGITENALARELNVQQYRQALEQLYLQQQNLTGITNSLLLLSDYKMVTEREYPRVRLDELLFRSVEIIQALFPNSLIEVNFEGEAAEEEALMIHANVPLLTMAFNNLLKNALQYADDGKAIVIVRLLENSKKLIFKNLGKPLSTEEESLMFTPFYRASNATSIKGNGLGLPLVKQITELHRGNVSFFREGGYNVFYLVFS</sequence>
<organism evidence="17 18">
    <name type="scientific">Niastella populi</name>
    <dbReference type="NCBI Taxonomy" id="550983"/>
    <lineage>
        <taxon>Bacteria</taxon>
        <taxon>Pseudomonadati</taxon>
        <taxon>Bacteroidota</taxon>
        <taxon>Chitinophagia</taxon>
        <taxon>Chitinophagales</taxon>
        <taxon>Chitinophagaceae</taxon>
        <taxon>Niastella</taxon>
    </lineage>
</organism>
<dbReference type="EC" id="2.7.13.3" evidence="3"/>
<keyword evidence="8" id="KW-0547">Nucleotide-binding</keyword>
<dbReference type="GO" id="GO:0005524">
    <property type="term" value="F:ATP binding"/>
    <property type="evidence" value="ECO:0007669"/>
    <property type="project" value="UniProtKB-KW"/>
</dbReference>
<dbReference type="PANTHER" id="PTHR45528">
    <property type="entry name" value="SENSOR HISTIDINE KINASE CPXA"/>
    <property type="match status" value="1"/>
</dbReference>
<dbReference type="InterPro" id="IPR004358">
    <property type="entry name" value="Sig_transdc_His_kin-like_C"/>
</dbReference>
<keyword evidence="6" id="KW-0808">Transferase</keyword>
<dbReference type="SUPFAM" id="SSF158472">
    <property type="entry name" value="HAMP domain-like"/>
    <property type="match status" value="1"/>
</dbReference>
<feature type="transmembrane region" description="Helical" evidence="14">
    <location>
        <begin position="6"/>
        <end position="29"/>
    </location>
</feature>
<evidence type="ECO:0000256" key="12">
    <source>
        <dbReference type="ARBA" id="ARBA00023012"/>
    </source>
</evidence>
<dbReference type="PRINTS" id="PR00344">
    <property type="entry name" value="BCTRLSENSOR"/>
</dbReference>
<dbReference type="PROSITE" id="PS50109">
    <property type="entry name" value="HIS_KIN"/>
    <property type="match status" value="1"/>
</dbReference>
<dbReference type="InterPro" id="IPR003594">
    <property type="entry name" value="HATPase_dom"/>
</dbReference>
<keyword evidence="11 14" id="KW-1133">Transmembrane helix</keyword>
<evidence type="ECO:0000256" key="3">
    <source>
        <dbReference type="ARBA" id="ARBA00012438"/>
    </source>
</evidence>
<dbReference type="InterPro" id="IPR050398">
    <property type="entry name" value="HssS/ArlS-like"/>
</dbReference>
<comment type="catalytic activity">
    <reaction evidence="1">
        <text>ATP + protein L-histidine = ADP + protein N-phospho-L-histidine.</text>
        <dbReference type="EC" id="2.7.13.3"/>
    </reaction>
</comment>
<dbReference type="GO" id="GO:0005886">
    <property type="term" value="C:plasma membrane"/>
    <property type="evidence" value="ECO:0007669"/>
    <property type="project" value="UniProtKB-SubCell"/>
</dbReference>
<protein>
    <recommendedName>
        <fullName evidence="3">histidine kinase</fullName>
        <ecNumber evidence="3">2.7.13.3</ecNumber>
    </recommendedName>
</protein>
<dbReference type="AlphaFoldDB" id="A0A1V9FV46"/>
<dbReference type="SUPFAM" id="SSF47384">
    <property type="entry name" value="Homodimeric domain of signal transducing histidine kinase"/>
    <property type="match status" value="1"/>
</dbReference>
<dbReference type="Gene3D" id="3.30.565.10">
    <property type="entry name" value="Histidine kinase-like ATPase, C-terminal domain"/>
    <property type="match status" value="1"/>
</dbReference>
<evidence type="ECO:0000256" key="1">
    <source>
        <dbReference type="ARBA" id="ARBA00000085"/>
    </source>
</evidence>
<keyword evidence="10" id="KW-0067">ATP-binding</keyword>
<dbReference type="SMART" id="SM00388">
    <property type="entry name" value="HisKA"/>
    <property type="match status" value="1"/>
</dbReference>
<dbReference type="OrthoDB" id="594725at2"/>
<evidence type="ECO:0000256" key="8">
    <source>
        <dbReference type="ARBA" id="ARBA00022741"/>
    </source>
</evidence>
<evidence type="ECO:0000256" key="11">
    <source>
        <dbReference type="ARBA" id="ARBA00022989"/>
    </source>
</evidence>
<dbReference type="GO" id="GO:0000155">
    <property type="term" value="F:phosphorelay sensor kinase activity"/>
    <property type="evidence" value="ECO:0007669"/>
    <property type="project" value="InterPro"/>
</dbReference>
<evidence type="ECO:0000256" key="4">
    <source>
        <dbReference type="ARBA" id="ARBA00022475"/>
    </source>
</evidence>
<dbReference type="EMBL" id="LWBP01000123">
    <property type="protein sequence ID" value="OQP62239.1"/>
    <property type="molecule type" value="Genomic_DNA"/>
</dbReference>
<evidence type="ECO:0000256" key="10">
    <source>
        <dbReference type="ARBA" id="ARBA00022840"/>
    </source>
</evidence>
<evidence type="ECO:0000313" key="17">
    <source>
        <dbReference type="EMBL" id="OQP62239.1"/>
    </source>
</evidence>
<accession>A0A1V9FV46</accession>
<keyword evidence="5" id="KW-0597">Phosphoprotein</keyword>
<dbReference type="Pfam" id="PF02518">
    <property type="entry name" value="HATPase_c"/>
    <property type="match status" value="1"/>
</dbReference>
<keyword evidence="18" id="KW-1185">Reference proteome</keyword>
<feature type="domain" description="HAMP" evidence="16">
    <location>
        <begin position="178"/>
        <end position="231"/>
    </location>
</feature>
<evidence type="ECO:0000256" key="7">
    <source>
        <dbReference type="ARBA" id="ARBA00022692"/>
    </source>
</evidence>
<dbReference type="InterPro" id="IPR003660">
    <property type="entry name" value="HAMP_dom"/>
</dbReference>
<evidence type="ECO:0000256" key="6">
    <source>
        <dbReference type="ARBA" id="ARBA00022679"/>
    </source>
</evidence>
<dbReference type="InterPro" id="IPR005467">
    <property type="entry name" value="His_kinase_dom"/>
</dbReference>
<keyword evidence="7 14" id="KW-0812">Transmembrane</keyword>
<evidence type="ECO:0000259" key="15">
    <source>
        <dbReference type="PROSITE" id="PS50109"/>
    </source>
</evidence>
<comment type="subcellular location">
    <subcellularLocation>
        <location evidence="2">Cell membrane</location>
        <topology evidence="2">Multi-pass membrane protein</topology>
    </subcellularLocation>
</comment>
<keyword evidence="12" id="KW-0902">Two-component regulatory system</keyword>
<dbReference type="Gene3D" id="6.10.340.10">
    <property type="match status" value="1"/>
</dbReference>
<evidence type="ECO:0000256" key="5">
    <source>
        <dbReference type="ARBA" id="ARBA00022553"/>
    </source>
</evidence>
<dbReference type="STRING" id="550983.A4R26_18370"/>
<evidence type="ECO:0000313" key="18">
    <source>
        <dbReference type="Proteomes" id="UP000192276"/>
    </source>
</evidence>
<keyword evidence="13 14" id="KW-0472">Membrane</keyword>
<feature type="domain" description="Histidine kinase" evidence="15">
    <location>
        <begin position="239"/>
        <end position="451"/>
    </location>
</feature>
<dbReference type="InterPro" id="IPR036097">
    <property type="entry name" value="HisK_dim/P_sf"/>
</dbReference>
<dbReference type="SUPFAM" id="SSF55874">
    <property type="entry name" value="ATPase domain of HSP90 chaperone/DNA topoisomerase II/histidine kinase"/>
    <property type="match status" value="1"/>
</dbReference>
<evidence type="ECO:0000256" key="13">
    <source>
        <dbReference type="ARBA" id="ARBA00023136"/>
    </source>
</evidence>
<dbReference type="SMART" id="SM00304">
    <property type="entry name" value="HAMP"/>
    <property type="match status" value="1"/>
</dbReference>
<feature type="transmembrane region" description="Helical" evidence="14">
    <location>
        <begin position="153"/>
        <end position="177"/>
    </location>
</feature>
<dbReference type="SMART" id="SM00387">
    <property type="entry name" value="HATPase_c"/>
    <property type="match status" value="1"/>
</dbReference>
<evidence type="ECO:0000259" key="16">
    <source>
        <dbReference type="PROSITE" id="PS50885"/>
    </source>
</evidence>
<dbReference type="Pfam" id="PF00512">
    <property type="entry name" value="HisKA"/>
    <property type="match status" value="1"/>
</dbReference>
<proteinExistence type="predicted"/>
<dbReference type="PANTHER" id="PTHR45528:SF1">
    <property type="entry name" value="SENSOR HISTIDINE KINASE CPXA"/>
    <property type="match status" value="1"/>
</dbReference>
<keyword evidence="4" id="KW-1003">Cell membrane</keyword>
<evidence type="ECO:0000256" key="9">
    <source>
        <dbReference type="ARBA" id="ARBA00022777"/>
    </source>
</evidence>
<dbReference type="CDD" id="cd00082">
    <property type="entry name" value="HisKA"/>
    <property type="match status" value="1"/>
</dbReference>
<dbReference type="CDD" id="cd00075">
    <property type="entry name" value="HATPase"/>
    <property type="match status" value="1"/>
</dbReference>
<keyword evidence="9" id="KW-0418">Kinase</keyword>
<dbReference type="RefSeq" id="WP_081164029.1">
    <property type="nucleotide sequence ID" value="NZ_LWBP01000123.1"/>
</dbReference>
<gene>
    <name evidence="17" type="ORF">A4R26_18370</name>
</gene>
<evidence type="ECO:0000256" key="2">
    <source>
        <dbReference type="ARBA" id="ARBA00004651"/>
    </source>
</evidence>
<comment type="caution">
    <text evidence="17">The sequence shown here is derived from an EMBL/GenBank/DDBJ whole genome shotgun (WGS) entry which is preliminary data.</text>
</comment>
<dbReference type="CDD" id="cd06225">
    <property type="entry name" value="HAMP"/>
    <property type="match status" value="1"/>
</dbReference>
<dbReference type="Pfam" id="PF00672">
    <property type="entry name" value="HAMP"/>
    <property type="match status" value="1"/>
</dbReference>